<dbReference type="RefSeq" id="WP_027850145.1">
    <property type="nucleotide sequence ID" value="NZ_BSOR01000001.1"/>
</dbReference>
<dbReference type="EMBL" id="BSOR01000001">
    <property type="protein sequence ID" value="GLR62716.1"/>
    <property type="molecule type" value="Genomic_DNA"/>
</dbReference>
<name>A0ABQ5ZVM0_9GAMM</name>
<comment type="caution">
    <text evidence="1">The sequence shown here is derived from an EMBL/GenBank/DDBJ whole genome shotgun (WGS) entry which is preliminary data.</text>
</comment>
<proteinExistence type="predicted"/>
<reference evidence="2" key="1">
    <citation type="journal article" date="2019" name="Int. J. Syst. Evol. Microbiol.">
        <title>The Global Catalogue of Microorganisms (GCM) 10K type strain sequencing project: providing services to taxonomists for standard genome sequencing and annotation.</title>
        <authorList>
            <consortium name="The Broad Institute Genomics Platform"/>
            <consortium name="The Broad Institute Genome Sequencing Center for Infectious Disease"/>
            <person name="Wu L."/>
            <person name="Ma J."/>
        </authorList>
    </citation>
    <scope>NUCLEOTIDE SEQUENCE [LARGE SCALE GENOMIC DNA]</scope>
    <source>
        <strain evidence="2">NBRC 100033</strain>
    </source>
</reference>
<sequence length="67" mass="7073">MDISGVSPERLVSATLQQRETQTQLEAQVGLLKDTQEAQGDAIMSLIAAVPAPQPDGSLGNNVDLRV</sequence>
<evidence type="ECO:0000313" key="2">
    <source>
        <dbReference type="Proteomes" id="UP001156682"/>
    </source>
</evidence>
<evidence type="ECO:0008006" key="3">
    <source>
        <dbReference type="Google" id="ProtNLM"/>
    </source>
</evidence>
<organism evidence="1 2">
    <name type="scientific">Marinospirillum insulare</name>
    <dbReference type="NCBI Taxonomy" id="217169"/>
    <lineage>
        <taxon>Bacteria</taxon>
        <taxon>Pseudomonadati</taxon>
        <taxon>Pseudomonadota</taxon>
        <taxon>Gammaproteobacteria</taxon>
        <taxon>Oceanospirillales</taxon>
        <taxon>Oceanospirillaceae</taxon>
        <taxon>Marinospirillum</taxon>
    </lineage>
</organism>
<accession>A0ABQ5ZVM0</accession>
<protein>
    <recommendedName>
        <fullName evidence="3">Motility protein</fullName>
    </recommendedName>
</protein>
<dbReference type="Proteomes" id="UP001156682">
    <property type="component" value="Unassembled WGS sequence"/>
</dbReference>
<evidence type="ECO:0000313" key="1">
    <source>
        <dbReference type="EMBL" id="GLR62716.1"/>
    </source>
</evidence>
<gene>
    <name evidence="1" type="ORF">GCM10007878_01510</name>
</gene>
<keyword evidence="2" id="KW-1185">Reference proteome</keyword>